<protein>
    <recommendedName>
        <fullName evidence="9">Protein kinase domain-containing protein</fullName>
    </recommendedName>
</protein>
<dbReference type="GO" id="GO:0004713">
    <property type="term" value="F:protein tyrosine kinase activity"/>
    <property type="evidence" value="ECO:0007669"/>
    <property type="project" value="TreeGrafter"/>
</dbReference>
<evidence type="ECO:0000256" key="1">
    <source>
        <dbReference type="ARBA" id="ARBA00008867"/>
    </source>
</evidence>
<dbReference type="GO" id="GO:0005737">
    <property type="term" value="C:cytoplasm"/>
    <property type="evidence" value="ECO:0007669"/>
    <property type="project" value="TreeGrafter"/>
</dbReference>
<evidence type="ECO:0000256" key="4">
    <source>
        <dbReference type="ARBA" id="ARBA00022741"/>
    </source>
</evidence>
<dbReference type="PANTHER" id="PTHR24058:SF17">
    <property type="entry name" value="HOMEODOMAIN INTERACTING PROTEIN KINASE, ISOFORM D"/>
    <property type="match status" value="1"/>
</dbReference>
<accession>A0A0H5R929</accession>
<evidence type="ECO:0000259" key="9">
    <source>
        <dbReference type="PROSITE" id="PS50011"/>
    </source>
</evidence>
<dbReference type="InterPro" id="IPR011009">
    <property type="entry name" value="Kinase-like_dom_sf"/>
</dbReference>
<evidence type="ECO:0000256" key="5">
    <source>
        <dbReference type="ARBA" id="ARBA00022777"/>
    </source>
</evidence>
<dbReference type="SUPFAM" id="SSF56112">
    <property type="entry name" value="Protein kinase-like (PK-like)"/>
    <property type="match status" value="1"/>
</dbReference>
<dbReference type="Gene3D" id="1.10.510.10">
    <property type="entry name" value="Transferase(Phosphotransferase) domain 1"/>
    <property type="match status" value="1"/>
</dbReference>
<keyword evidence="4 7" id="KW-0547">Nucleotide-binding</keyword>
<proteinExistence type="inferred from homology"/>
<keyword evidence="3" id="KW-0808">Transferase</keyword>
<feature type="domain" description="Protein kinase" evidence="9">
    <location>
        <begin position="115"/>
        <end position="415"/>
    </location>
</feature>
<evidence type="ECO:0000256" key="2">
    <source>
        <dbReference type="ARBA" id="ARBA00022527"/>
    </source>
</evidence>
<reference evidence="10" key="1">
    <citation type="submission" date="2015-04" db="EMBL/GenBank/DDBJ databases">
        <title>The genome sequence of the plant pathogenic Rhizarian Plasmodiophora brassicae reveals insights in its biotrophic life cycle and the origin of chitin synthesis.</title>
        <authorList>
            <person name="Schwelm A."/>
            <person name="Fogelqvist J."/>
            <person name="Knaust A."/>
            <person name="Julke S."/>
            <person name="Lilja T."/>
            <person name="Dhandapani V."/>
            <person name="Bonilla-Rosso G."/>
            <person name="Karlsson M."/>
            <person name="Shevchenko A."/>
            <person name="Choi S.R."/>
            <person name="Kim H.G."/>
            <person name="Park J.Y."/>
            <person name="Lim Y.P."/>
            <person name="Ludwig-Muller J."/>
            <person name="Dixelius C."/>
        </authorList>
    </citation>
    <scope>NUCLEOTIDE SEQUENCE</scope>
    <source>
        <tissue evidence="10">Potato root galls</tissue>
    </source>
</reference>
<name>A0A0H5R929_9EUKA</name>
<sequence length="614" mass="68795">MPEPDPTLVIGVDGAFTAVSRPDSPKKTAVPSVARITKRCRRKRSIVWRLTIAVVKCYSLCNQDFKYERASNPRRVLIKPSIGTCNGGFDNANSDLIVSVNDILESENEKPARRFRVIDLVGHGTFGQVLRCVCLQSRRQVAIKVIKNTPAYYNQAFMEIRLLKLLNDQFDPKDEHHIVRLQDNFMFKNHLCLAFEVLSMSLYDALKLSNHQGFPMKRIQTICSQMLKTLVLLRQHRIIHCDLKPENVLLSSKKSSDIKVIDFGSACFDYQTVYSYIQSRFYRAPEILLQIPYNSAIDVWSLGCIAAELYTGLPLFPGVDEFDQMRRIVAICGPPPISMLREGLASSKFAHEISSDSHDPVRSAENRITVSLREAFARRRNETDHECFIDFISGLLPTTPQVRWTPIQAASHPFITGRPWSGPFLPVIGADVRSVPQMILKRNGPPKYSYSGHRFGGGQAGSASGEIHPRDMMQALQRMSLTIPNAPYVRLSAAPVGRRRRGSAHIPPAYSPLLSPGSDHLHSRNVNYSPMISPYEDYFSMRQNGPAFSPLPSPGGASAADWDPFFNSSDPIVSSPCISRQRRSSLPSNPYIDQYSGPRTAGAGEPLRRPNPWL</sequence>
<dbReference type="InterPro" id="IPR050494">
    <property type="entry name" value="Ser_Thr_dual-spec_kinase"/>
</dbReference>
<dbReference type="InterPro" id="IPR000719">
    <property type="entry name" value="Prot_kinase_dom"/>
</dbReference>
<dbReference type="SMART" id="SM00220">
    <property type="entry name" value="S_TKc"/>
    <property type="match status" value="1"/>
</dbReference>
<dbReference type="InterPro" id="IPR017441">
    <property type="entry name" value="Protein_kinase_ATP_BS"/>
</dbReference>
<evidence type="ECO:0000256" key="3">
    <source>
        <dbReference type="ARBA" id="ARBA00022679"/>
    </source>
</evidence>
<keyword evidence="5" id="KW-0418">Kinase</keyword>
<feature type="region of interest" description="Disordered" evidence="8">
    <location>
        <begin position="573"/>
        <end position="614"/>
    </location>
</feature>
<dbReference type="AlphaFoldDB" id="A0A0H5R929"/>
<dbReference type="Gene3D" id="3.30.200.20">
    <property type="entry name" value="Phosphorylase Kinase, domain 1"/>
    <property type="match status" value="1"/>
</dbReference>
<evidence type="ECO:0000256" key="7">
    <source>
        <dbReference type="PROSITE-ProRule" id="PRU10141"/>
    </source>
</evidence>
<evidence type="ECO:0000256" key="6">
    <source>
        <dbReference type="ARBA" id="ARBA00022840"/>
    </source>
</evidence>
<dbReference type="GO" id="GO:0005524">
    <property type="term" value="F:ATP binding"/>
    <property type="evidence" value="ECO:0007669"/>
    <property type="project" value="UniProtKB-UniRule"/>
</dbReference>
<evidence type="ECO:0000313" key="10">
    <source>
        <dbReference type="EMBL" id="CRZ10212.1"/>
    </source>
</evidence>
<dbReference type="PROSITE" id="PS00107">
    <property type="entry name" value="PROTEIN_KINASE_ATP"/>
    <property type="match status" value="1"/>
</dbReference>
<dbReference type="GO" id="GO:0004674">
    <property type="term" value="F:protein serine/threonine kinase activity"/>
    <property type="evidence" value="ECO:0007669"/>
    <property type="project" value="UniProtKB-KW"/>
</dbReference>
<keyword evidence="6 7" id="KW-0067">ATP-binding</keyword>
<dbReference type="EMBL" id="HACM01009770">
    <property type="protein sequence ID" value="CRZ10212.1"/>
    <property type="molecule type" value="Transcribed_RNA"/>
</dbReference>
<feature type="binding site" evidence="7">
    <location>
        <position position="144"/>
    </location>
    <ligand>
        <name>ATP</name>
        <dbReference type="ChEBI" id="CHEBI:30616"/>
    </ligand>
</feature>
<dbReference type="InterPro" id="IPR008271">
    <property type="entry name" value="Ser/Thr_kinase_AS"/>
</dbReference>
<dbReference type="PANTHER" id="PTHR24058">
    <property type="entry name" value="DUAL SPECIFICITY PROTEIN KINASE"/>
    <property type="match status" value="1"/>
</dbReference>
<feature type="compositionally biased region" description="Polar residues" evidence="8">
    <location>
        <begin position="573"/>
        <end position="588"/>
    </location>
</feature>
<dbReference type="PROSITE" id="PS50011">
    <property type="entry name" value="PROTEIN_KINASE_DOM"/>
    <property type="match status" value="1"/>
</dbReference>
<dbReference type="PROSITE" id="PS00108">
    <property type="entry name" value="PROTEIN_KINASE_ST"/>
    <property type="match status" value="1"/>
</dbReference>
<dbReference type="Pfam" id="PF00069">
    <property type="entry name" value="Pkinase"/>
    <property type="match status" value="1"/>
</dbReference>
<keyword evidence="2" id="KW-0723">Serine/threonine-protein kinase</keyword>
<organism evidence="10">
    <name type="scientific">Spongospora subterranea</name>
    <dbReference type="NCBI Taxonomy" id="70186"/>
    <lineage>
        <taxon>Eukaryota</taxon>
        <taxon>Sar</taxon>
        <taxon>Rhizaria</taxon>
        <taxon>Endomyxa</taxon>
        <taxon>Phytomyxea</taxon>
        <taxon>Plasmodiophorida</taxon>
        <taxon>Plasmodiophoridae</taxon>
        <taxon>Spongospora</taxon>
    </lineage>
</organism>
<evidence type="ECO:0000256" key="8">
    <source>
        <dbReference type="SAM" id="MobiDB-lite"/>
    </source>
</evidence>
<comment type="similarity">
    <text evidence="1">Belongs to the protein kinase superfamily. CMGC Ser/Thr protein kinase family. MNB/DYRK subfamily.</text>
</comment>
<dbReference type="FunFam" id="3.30.200.20:FF:000087">
    <property type="entry name" value="Dual specificity tyrosine-phosphorylation-regulated kinase 1A"/>
    <property type="match status" value="1"/>
</dbReference>